<dbReference type="InterPro" id="IPR017926">
    <property type="entry name" value="GATASE"/>
</dbReference>
<protein>
    <submittedName>
        <fullName evidence="2">Glutamine amidotransferase</fullName>
    </submittedName>
</protein>
<dbReference type="GO" id="GO:0005829">
    <property type="term" value="C:cytosol"/>
    <property type="evidence" value="ECO:0007669"/>
    <property type="project" value="TreeGrafter"/>
</dbReference>
<evidence type="ECO:0000313" key="2">
    <source>
        <dbReference type="EMBL" id="OAM89204.1"/>
    </source>
</evidence>
<sequence length="246" mass="26164">MSEPILVIKLGDTFGRIAAVHGDFEHWVRAGLDEAGVDLSVAVVDPRADDGAGLARHESPAGVVVTGSHAMVTDHAPWSEATARWLARLVANEVPVLGICYGHQLLAHALGGEAGWHPRGDELGNAAIRLRPEADGDALFAGFPHVFSAAVSHSQTVLRLPPGAVLLAENDFEPHHAFRIGACAWGVQFHPEFSADISRLYLDCTEAELRAEGHDVAALRAGIEETPLAASVLPRFARIAAARVRV</sequence>
<dbReference type="EMBL" id="LRRQ01000103">
    <property type="protein sequence ID" value="OAM89204.1"/>
    <property type="molecule type" value="Genomic_DNA"/>
</dbReference>
<dbReference type="PANTHER" id="PTHR42695:SF5">
    <property type="entry name" value="GLUTAMINE AMIDOTRANSFERASE YLR126C-RELATED"/>
    <property type="match status" value="1"/>
</dbReference>
<dbReference type="STRING" id="1184151.AW736_14470"/>
<dbReference type="Gene3D" id="3.40.50.880">
    <property type="match status" value="1"/>
</dbReference>
<dbReference type="InterPro" id="IPR029062">
    <property type="entry name" value="Class_I_gatase-like"/>
</dbReference>
<dbReference type="Proteomes" id="UP000078486">
    <property type="component" value="Unassembled WGS sequence"/>
</dbReference>
<dbReference type="RefSeq" id="WP_068771161.1">
    <property type="nucleotide sequence ID" value="NZ_CP109796.1"/>
</dbReference>
<comment type="caution">
    <text evidence="2">The sequence shown here is derived from an EMBL/GenBank/DDBJ whole genome shotgun (WGS) entry which is preliminary data.</text>
</comment>
<keyword evidence="2" id="KW-0808">Transferase</keyword>
<dbReference type="AlphaFoldDB" id="A0A178IGQ5"/>
<dbReference type="InterPro" id="IPR044992">
    <property type="entry name" value="ChyE-like"/>
</dbReference>
<organism evidence="2 3">
    <name type="scientific">Termitidicoccus mucosus</name>
    <dbReference type="NCBI Taxonomy" id="1184151"/>
    <lineage>
        <taxon>Bacteria</taxon>
        <taxon>Pseudomonadati</taxon>
        <taxon>Verrucomicrobiota</taxon>
        <taxon>Opitutia</taxon>
        <taxon>Opitutales</taxon>
        <taxon>Opitutaceae</taxon>
        <taxon>Termitidicoccus</taxon>
    </lineage>
</organism>
<dbReference type="Pfam" id="PF00117">
    <property type="entry name" value="GATase"/>
    <property type="match status" value="1"/>
</dbReference>
<evidence type="ECO:0000313" key="3">
    <source>
        <dbReference type="Proteomes" id="UP000078486"/>
    </source>
</evidence>
<keyword evidence="2" id="KW-0315">Glutamine amidotransferase</keyword>
<dbReference type="PROSITE" id="PS51273">
    <property type="entry name" value="GATASE_TYPE_1"/>
    <property type="match status" value="1"/>
</dbReference>
<accession>A0A178IGQ5</accession>
<proteinExistence type="predicted"/>
<evidence type="ECO:0000259" key="1">
    <source>
        <dbReference type="Pfam" id="PF00117"/>
    </source>
</evidence>
<dbReference type="GO" id="GO:0016740">
    <property type="term" value="F:transferase activity"/>
    <property type="evidence" value="ECO:0007669"/>
    <property type="project" value="UniProtKB-KW"/>
</dbReference>
<dbReference type="OrthoDB" id="9813383at2"/>
<keyword evidence="3" id="KW-1185">Reference proteome</keyword>
<dbReference type="SUPFAM" id="SSF52317">
    <property type="entry name" value="Class I glutamine amidotransferase-like"/>
    <property type="match status" value="1"/>
</dbReference>
<reference evidence="2 3" key="1">
    <citation type="submission" date="2016-01" db="EMBL/GenBank/DDBJ databases">
        <title>High potential of lignocellulose degradation of a new Verrucomicrobia species.</title>
        <authorList>
            <person name="Wang Y."/>
            <person name="Shi Y."/>
            <person name="Qiu Z."/>
            <person name="Liu S."/>
            <person name="Yang H."/>
        </authorList>
    </citation>
    <scope>NUCLEOTIDE SEQUENCE [LARGE SCALE GENOMIC DNA]</scope>
    <source>
        <strain evidence="2 3">TSB47</strain>
    </source>
</reference>
<dbReference type="NCBIfam" id="NF006562">
    <property type="entry name" value="PRK09065.1"/>
    <property type="match status" value="1"/>
</dbReference>
<feature type="domain" description="Glutamine amidotransferase" evidence="1">
    <location>
        <begin position="23"/>
        <end position="195"/>
    </location>
</feature>
<dbReference type="CDD" id="cd01741">
    <property type="entry name" value="GATase1_1"/>
    <property type="match status" value="1"/>
</dbReference>
<gene>
    <name evidence="2" type="ORF">AW736_14470</name>
</gene>
<name>A0A178IGQ5_9BACT</name>
<dbReference type="PANTHER" id="PTHR42695">
    <property type="entry name" value="GLUTAMINE AMIDOTRANSFERASE YLR126C-RELATED"/>
    <property type="match status" value="1"/>
</dbReference>